<keyword evidence="3" id="KW-1185">Reference proteome</keyword>
<dbReference type="GeneID" id="34553557"/>
<sequence length="245" mass="27270">MLPPTWFSREAEPNHPAGTSIDGHGRGHGQSPTPIPTQSPEMLFFSAPTSASQPRRSRSGDGIHLPRLQGPAPSLSWYPDRPPSPARHLIQEVDSKFGPPSHRRRLDEFTAFPHDVNLHSTRLDDVAYFRAQEGRWPLIDSLYDRRFLGEALPSETASTVSVLYRDGYRSAGESPPPLLYHDHQEPGPEQDQSPASPPIMLNGVRVPPATQFYGLPLIHEVIDDERMRVDEDGDLSYTGMLNAEA</sequence>
<protein>
    <submittedName>
        <fullName evidence="2">Uncharacterized protein</fullName>
    </submittedName>
</protein>
<proteinExistence type="predicted"/>
<evidence type="ECO:0000313" key="3">
    <source>
        <dbReference type="Proteomes" id="UP000176998"/>
    </source>
</evidence>
<evidence type="ECO:0000313" key="2">
    <source>
        <dbReference type="EMBL" id="OHF04051.1"/>
    </source>
</evidence>
<feature type="region of interest" description="Disordered" evidence="1">
    <location>
        <begin position="1"/>
        <end position="87"/>
    </location>
</feature>
<dbReference type="RefSeq" id="XP_022481186.1">
    <property type="nucleotide sequence ID" value="XM_022612047.1"/>
</dbReference>
<evidence type="ECO:0000256" key="1">
    <source>
        <dbReference type="SAM" id="MobiDB-lite"/>
    </source>
</evidence>
<gene>
    <name evidence="2" type="ORF">CORC01_00390</name>
</gene>
<feature type="compositionally biased region" description="Polar residues" evidence="1">
    <location>
        <begin position="30"/>
        <end position="40"/>
    </location>
</feature>
<name>A0A1G4BRN4_9PEZI</name>
<reference evidence="2 3" key="1">
    <citation type="submission" date="2016-09" db="EMBL/GenBank/DDBJ databases">
        <authorList>
            <person name="Capua I."/>
            <person name="De Benedictis P."/>
            <person name="Joannis T."/>
            <person name="Lombin L.H."/>
            <person name="Cattoli G."/>
        </authorList>
    </citation>
    <scope>NUCLEOTIDE SEQUENCE [LARGE SCALE GENOMIC DNA]</scope>
    <source>
        <strain evidence="2 3">IMI 309357</strain>
    </source>
</reference>
<comment type="caution">
    <text evidence="2">The sequence shown here is derived from an EMBL/GenBank/DDBJ whole genome shotgun (WGS) entry which is preliminary data.</text>
</comment>
<accession>A0A1G4BRN4</accession>
<organism evidence="2 3">
    <name type="scientific">Colletotrichum orchidophilum</name>
    <dbReference type="NCBI Taxonomy" id="1209926"/>
    <lineage>
        <taxon>Eukaryota</taxon>
        <taxon>Fungi</taxon>
        <taxon>Dikarya</taxon>
        <taxon>Ascomycota</taxon>
        <taxon>Pezizomycotina</taxon>
        <taxon>Sordariomycetes</taxon>
        <taxon>Hypocreomycetidae</taxon>
        <taxon>Glomerellales</taxon>
        <taxon>Glomerellaceae</taxon>
        <taxon>Colletotrichum</taxon>
    </lineage>
</organism>
<dbReference type="Proteomes" id="UP000176998">
    <property type="component" value="Unassembled WGS sequence"/>
</dbReference>
<dbReference type="EMBL" id="MJBS01000003">
    <property type="protein sequence ID" value="OHF04051.1"/>
    <property type="molecule type" value="Genomic_DNA"/>
</dbReference>
<feature type="region of interest" description="Disordered" evidence="1">
    <location>
        <begin position="173"/>
        <end position="200"/>
    </location>
</feature>
<dbReference type="AlphaFoldDB" id="A0A1G4BRN4"/>